<dbReference type="EMBL" id="JH993007">
    <property type="protein sequence ID" value="EKX43958.1"/>
    <property type="molecule type" value="Genomic_DNA"/>
</dbReference>
<evidence type="ECO:0000313" key="2">
    <source>
        <dbReference type="EMBL" id="EKX43958.1"/>
    </source>
</evidence>
<dbReference type="STRING" id="905079.L1J5Z6"/>
<protein>
    <recommendedName>
        <fullName evidence="1">RapZ C-terminal domain-containing protein</fullName>
    </recommendedName>
</protein>
<accession>L1J5Z6</accession>
<reference evidence="2 4" key="1">
    <citation type="journal article" date="2012" name="Nature">
        <title>Algal genomes reveal evolutionary mosaicism and the fate of nucleomorphs.</title>
        <authorList>
            <consortium name="DOE Joint Genome Institute"/>
            <person name="Curtis B.A."/>
            <person name="Tanifuji G."/>
            <person name="Burki F."/>
            <person name="Gruber A."/>
            <person name="Irimia M."/>
            <person name="Maruyama S."/>
            <person name="Arias M.C."/>
            <person name="Ball S.G."/>
            <person name="Gile G.H."/>
            <person name="Hirakawa Y."/>
            <person name="Hopkins J.F."/>
            <person name="Kuo A."/>
            <person name="Rensing S.A."/>
            <person name="Schmutz J."/>
            <person name="Symeonidi A."/>
            <person name="Elias M."/>
            <person name="Eveleigh R.J."/>
            <person name="Herman E.K."/>
            <person name="Klute M.J."/>
            <person name="Nakayama T."/>
            <person name="Obornik M."/>
            <person name="Reyes-Prieto A."/>
            <person name="Armbrust E.V."/>
            <person name="Aves S.J."/>
            <person name="Beiko R.G."/>
            <person name="Coutinho P."/>
            <person name="Dacks J.B."/>
            <person name="Durnford D.G."/>
            <person name="Fast N.M."/>
            <person name="Green B.R."/>
            <person name="Grisdale C.J."/>
            <person name="Hempel F."/>
            <person name="Henrissat B."/>
            <person name="Hoppner M.P."/>
            <person name="Ishida K."/>
            <person name="Kim E."/>
            <person name="Koreny L."/>
            <person name="Kroth P.G."/>
            <person name="Liu Y."/>
            <person name="Malik S.B."/>
            <person name="Maier U.G."/>
            <person name="McRose D."/>
            <person name="Mock T."/>
            <person name="Neilson J.A."/>
            <person name="Onodera N.T."/>
            <person name="Poole A.M."/>
            <person name="Pritham E.J."/>
            <person name="Richards T.A."/>
            <person name="Rocap G."/>
            <person name="Roy S.W."/>
            <person name="Sarai C."/>
            <person name="Schaack S."/>
            <person name="Shirato S."/>
            <person name="Slamovits C.H."/>
            <person name="Spencer D.F."/>
            <person name="Suzuki S."/>
            <person name="Worden A.Z."/>
            <person name="Zauner S."/>
            <person name="Barry K."/>
            <person name="Bell C."/>
            <person name="Bharti A.K."/>
            <person name="Crow J.A."/>
            <person name="Grimwood J."/>
            <person name="Kramer R."/>
            <person name="Lindquist E."/>
            <person name="Lucas S."/>
            <person name="Salamov A."/>
            <person name="McFadden G.I."/>
            <person name="Lane C.E."/>
            <person name="Keeling P.J."/>
            <person name="Gray M.W."/>
            <person name="Grigoriev I.V."/>
            <person name="Archibald J.M."/>
        </authorList>
    </citation>
    <scope>NUCLEOTIDE SEQUENCE</scope>
    <source>
        <strain evidence="2 4">CCMP2712</strain>
    </source>
</reference>
<proteinExistence type="predicted"/>
<dbReference type="AlphaFoldDB" id="L1J5Z6"/>
<dbReference type="EnsemblProtists" id="EKX43958">
    <property type="protein sequence ID" value="EKX43958"/>
    <property type="gene ID" value="GUITHDRAFT_153114"/>
</dbReference>
<dbReference type="PANTHER" id="PTHR30448:SF0">
    <property type="entry name" value="RNASE ADAPTER PROTEIN RAPZ"/>
    <property type="match status" value="1"/>
</dbReference>
<evidence type="ECO:0000313" key="4">
    <source>
        <dbReference type="Proteomes" id="UP000011087"/>
    </source>
</evidence>
<evidence type="ECO:0000259" key="1">
    <source>
        <dbReference type="Pfam" id="PF22740"/>
    </source>
</evidence>
<reference evidence="4" key="2">
    <citation type="submission" date="2012-11" db="EMBL/GenBank/DDBJ databases">
        <authorList>
            <person name="Kuo A."/>
            <person name="Curtis B.A."/>
            <person name="Tanifuji G."/>
            <person name="Burki F."/>
            <person name="Gruber A."/>
            <person name="Irimia M."/>
            <person name="Maruyama S."/>
            <person name="Arias M.C."/>
            <person name="Ball S.G."/>
            <person name="Gile G.H."/>
            <person name="Hirakawa Y."/>
            <person name="Hopkins J.F."/>
            <person name="Rensing S.A."/>
            <person name="Schmutz J."/>
            <person name="Symeonidi A."/>
            <person name="Elias M."/>
            <person name="Eveleigh R.J."/>
            <person name="Herman E.K."/>
            <person name="Klute M.J."/>
            <person name="Nakayama T."/>
            <person name="Obornik M."/>
            <person name="Reyes-Prieto A."/>
            <person name="Armbrust E.V."/>
            <person name="Aves S.J."/>
            <person name="Beiko R.G."/>
            <person name="Coutinho P."/>
            <person name="Dacks J.B."/>
            <person name="Durnford D.G."/>
            <person name="Fast N.M."/>
            <person name="Green B.R."/>
            <person name="Grisdale C."/>
            <person name="Hempe F."/>
            <person name="Henrissat B."/>
            <person name="Hoppner M.P."/>
            <person name="Ishida K.-I."/>
            <person name="Kim E."/>
            <person name="Koreny L."/>
            <person name="Kroth P.G."/>
            <person name="Liu Y."/>
            <person name="Malik S.-B."/>
            <person name="Maier U.G."/>
            <person name="McRose D."/>
            <person name="Mock T."/>
            <person name="Neilson J.A."/>
            <person name="Onodera N.T."/>
            <person name="Poole A.M."/>
            <person name="Pritham E.J."/>
            <person name="Richards T.A."/>
            <person name="Rocap G."/>
            <person name="Roy S.W."/>
            <person name="Sarai C."/>
            <person name="Schaack S."/>
            <person name="Shirato S."/>
            <person name="Slamovits C.H."/>
            <person name="Spencer D.F."/>
            <person name="Suzuki S."/>
            <person name="Worden A.Z."/>
            <person name="Zauner S."/>
            <person name="Barry K."/>
            <person name="Bell C."/>
            <person name="Bharti A.K."/>
            <person name="Crow J.A."/>
            <person name="Grimwood J."/>
            <person name="Kramer R."/>
            <person name="Lindquist E."/>
            <person name="Lucas S."/>
            <person name="Salamov A."/>
            <person name="McFadden G.I."/>
            <person name="Lane C.E."/>
            <person name="Keeling P.J."/>
            <person name="Gray M.W."/>
            <person name="Grigoriev I.V."/>
            <person name="Archibald J.M."/>
        </authorList>
    </citation>
    <scope>NUCLEOTIDE SEQUENCE</scope>
    <source>
        <strain evidence="4">CCMP2712</strain>
    </source>
</reference>
<evidence type="ECO:0000313" key="3">
    <source>
        <dbReference type="EnsemblProtists" id="EKX43958"/>
    </source>
</evidence>
<dbReference type="GeneID" id="17300630"/>
<organism evidence="2">
    <name type="scientific">Guillardia theta (strain CCMP2712)</name>
    <name type="common">Cryptophyte</name>
    <dbReference type="NCBI Taxonomy" id="905079"/>
    <lineage>
        <taxon>Eukaryota</taxon>
        <taxon>Cryptophyceae</taxon>
        <taxon>Pyrenomonadales</taxon>
        <taxon>Geminigeraceae</taxon>
        <taxon>Guillardia</taxon>
    </lineage>
</organism>
<dbReference type="OrthoDB" id="8300104at2759"/>
<dbReference type="InterPro" id="IPR005337">
    <property type="entry name" value="RapZ-like"/>
</dbReference>
<dbReference type="GO" id="GO:0005524">
    <property type="term" value="F:ATP binding"/>
    <property type="evidence" value="ECO:0007669"/>
    <property type="project" value="InterPro"/>
</dbReference>
<reference evidence="3" key="3">
    <citation type="submission" date="2015-06" db="UniProtKB">
        <authorList>
            <consortium name="EnsemblProtists"/>
        </authorList>
    </citation>
    <scope>IDENTIFICATION</scope>
</reference>
<dbReference type="KEGG" id="gtt:GUITHDRAFT_153114"/>
<keyword evidence="4" id="KW-1185">Reference proteome</keyword>
<feature type="domain" description="RapZ C-terminal" evidence="1">
    <location>
        <begin position="29"/>
        <end position="149"/>
    </location>
</feature>
<dbReference type="InterPro" id="IPR053931">
    <property type="entry name" value="RapZ_C"/>
</dbReference>
<dbReference type="Proteomes" id="UP000011087">
    <property type="component" value="Unassembled WGS sequence"/>
</dbReference>
<dbReference type="PANTHER" id="PTHR30448">
    <property type="entry name" value="RNASE ADAPTER PROTEIN RAPZ"/>
    <property type="match status" value="1"/>
</dbReference>
<dbReference type="Pfam" id="PF22740">
    <property type="entry name" value="PapZ_C"/>
    <property type="match status" value="1"/>
</dbReference>
<dbReference type="HOGENOM" id="CLU_096259_0_0_1"/>
<dbReference type="PaxDb" id="55529-EKX43958"/>
<name>L1J5Z6_GUITC</name>
<sequence>MNKTVSKCSYEDTDYNSASKKRKFSCHQEVIVSSFSFKTGAPNADLVVDVRFLPDPRTLENEAPDIDGTHSQVEEFIRARSSFDSFFTQLTENVASVVGDLKDRGSERVELAIGCTAGRHRSVFVAERLARWLRENVGADKVRVLHREISPRSHQELMEDLEPFEDQCLITPTVCRVGPMLKCTYCPDTNNMNIQEVKGLQCPLALRNVSSILGTGLESIKALREKRRLGSFQSSRSEILCGEWSRSADHCGS</sequence>
<gene>
    <name evidence="2" type="ORF">GUITHDRAFT_153114</name>
</gene>
<dbReference type="RefSeq" id="XP_005830938.1">
    <property type="nucleotide sequence ID" value="XM_005830881.1"/>
</dbReference>